<dbReference type="OrthoDB" id="819793at2"/>
<evidence type="ECO:0000313" key="1">
    <source>
        <dbReference type="EMBL" id="SNX48278.1"/>
    </source>
</evidence>
<name>A0A240EHW8_9VIBR</name>
<evidence type="ECO:0000313" key="2">
    <source>
        <dbReference type="Proteomes" id="UP000219336"/>
    </source>
</evidence>
<dbReference type="InterPro" id="IPR036866">
    <property type="entry name" value="RibonucZ/Hydroxyglut_hydro"/>
</dbReference>
<organism evidence="1 2">
    <name type="scientific">Vibrio thalassae</name>
    <dbReference type="NCBI Taxonomy" id="1243014"/>
    <lineage>
        <taxon>Bacteria</taxon>
        <taxon>Pseudomonadati</taxon>
        <taxon>Pseudomonadota</taxon>
        <taxon>Gammaproteobacteria</taxon>
        <taxon>Vibrionales</taxon>
        <taxon>Vibrionaceae</taxon>
        <taxon>Vibrio</taxon>
    </lineage>
</organism>
<proteinExistence type="predicted"/>
<dbReference type="RefSeq" id="WP_096993465.1">
    <property type="nucleotide sequence ID" value="NZ_JBHSII010000011.1"/>
</dbReference>
<dbReference type="AlphaFoldDB" id="A0A240EHW8"/>
<evidence type="ECO:0008006" key="3">
    <source>
        <dbReference type="Google" id="ProtNLM"/>
    </source>
</evidence>
<dbReference type="Proteomes" id="UP000219336">
    <property type="component" value="Unassembled WGS sequence"/>
</dbReference>
<dbReference type="Gene3D" id="3.60.15.10">
    <property type="entry name" value="Ribonuclease Z/Hydroxyacylglutathione hydrolase-like"/>
    <property type="match status" value="1"/>
</dbReference>
<reference evidence="2" key="1">
    <citation type="submission" date="2016-06" db="EMBL/GenBank/DDBJ databases">
        <authorList>
            <person name="Rodrigo-Torres L."/>
            <person name="Arahal R.D."/>
            <person name="Lucena T."/>
        </authorList>
    </citation>
    <scope>NUCLEOTIDE SEQUENCE [LARGE SCALE GENOMIC DNA]</scope>
    <source>
        <strain evidence="2">CECT8203</strain>
    </source>
</reference>
<sequence length="257" mass="28963">MNYPQALPHGELTQVLANIYLVTGSVSMKVPHPKWGPFSQVFSRNMIVVKQGGELILINSVRLDEKGIAELDELGDVKHIIRLAAFHGFDDPFYKETFGATLWSVDAPYLKGFSLEKSSEYYRADRILKSGDALPIRNASYHEFATSSPKEGLILMQRDNGILISGDSMQNWSRPDEYFNWLAKWMMPRMGFISACNFGPGWLKMAKPDSSELMEKAMLNYDSLLPAHGSPIVENARKGFVLSAKRLQSRTKAIDNR</sequence>
<gene>
    <name evidence="1" type="ORF">VTH8203_01896</name>
</gene>
<dbReference type="EMBL" id="OANU01000023">
    <property type="protein sequence ID" value="SNX48278.1"/>
    <property type="molecule type" value="Genomic_DNA"/>
</dbReference>
<dbReference type="SUPFAM" id="SSF56281">
    <property type="entry name" value="Metallo-hydrolase/oxidoreductase"/>
    <property type="match status" value="1"/>
</dbReference>
<keyword evidence="2" id="KW-1185">Reference proteome</keyword>
<protein>
    <recommendedName>
        <fullName evidence="3">Metallo-beta-lactamase domain-containing protein</fullName>
    </recommendedName>
</protein>
<accession>A0A240EHW8</accession>